<organism evidence="1 2">
    <name type="scientific">Nesidiocoris tenuis</name>
    <dbReference type="NCBI Taxonomy" id="355587"/>
    <lineage>
        <taxon>Eukaryota</taxon>
        <taxon>Metazoa</taxon>
        <taxon>Ecdysozoa</taxon>
        <taxon>Arthropoda</taxon>
        <taxon>Hexapoda</taxon>
        <taxon>Insecta</taxon>
        <taxon>Pterygota</taxon>
        <taxon>Neoptera</taxon>
        <taxon>Paraneoptera</taxon>
        <taxon>Hemiptera</taxon>
        <taxon>Heteroptera</taxon>
        <taxon>Panheteroptera</taxon>
        <taxon>Cimicomorpha</taxon>
        <taxon>Miridae</taxon>
        <taxon>Dicyphina</taxon>
        <taxon>Nesidiocoris</taxon>
    </lineage>
</organism>
<accession>A0A6H5HT40</accession>
<dbReference type="Proteomes" id="UP000479000">
    <property type="component" value="Unassembled WGS sequence"/>
</dbReference>
<proteinExistence type="predicted"/>
<protein>
    <submittedName>
        <fullName evidence="1">Uncharacterized protein</fullName>
    </submittedName>
</protein>
<sequence>MRKVGAEIPFEKVNFCITRTPPILPTANYFLISFGHVKQPVAGLQERVFVQHGKVWQTPFNTYVITPDLKNNE</sequence>
<reference evidence="1 2" key="1">
    <citation type="submission" date="2020-02" db="EMBL/GenBank/DDBJ databases">
        <authorList>
            <person name="Ferguson B K."/>
        </authorList>
    </citation>
    <scope>NUCLEOTIDE SEQUENCE [LARGE SCALE GENOMIC DNA]</scope>
</reference>
<name>A0A6H5HT40_9HEMI</name>
<dbReference type="EMBL" id="CADCXU010035201">
    <property type="protein sequence ID" value="CAB0020297.1"/>
    <property type="molecule type" value="Genomic_DNA"/>
</dbReference>
<dbReference type="AlphaFoldDB" id="A0A6H5HT40"/>
<evidence type="ECO:0000313" key="2">
    <source>
        <dbReference type="Proteomes" id="UP000479000"/>
    </source>
</evidence>
<gene>
    <name evidence="1" type="ORF">NTEN_LOCUS23888</name>
</gene>
<feature type="non-terminal residue" evidence="1">
    <location>
        <position position="73"/>
    </location>
</feature>
<keyword evidence="2" id="KW-1185">Reference proteome</keyword>
<evidence type="ECO:0000313" key="1">
    <source>
        <dbReference type="EMBL" id="CAB0020297.1"/>
    </source>
</evidence>